<keyword evidence="3" id="KW-0804">Transcription</keyword>
<keyword evidence="7" id="KW-1185">Reference proteome</keyword>
<evidence type="ECO:0000256" key="4">
    <source>
        <dbReference type="PROSITE-ProRule" id="PRU00335"/>
    </source>
</evidence>
<dbReference type="SUPFAM" id="SSF48498">
    <property type="entry name" value="Tetracyclin repressor-like, C-terminal domain"/>
    <property type="match status" value="1"/>
</dbReference>
<proteinExistence type="predicted"/>
<dbReference type="Pfam" id="PF00440">
    <property type="entry name" value="TetR_N"/>
    <property type="match status" value="1"/>
</dbReference>
<dbReference type="PROSITE" id="PS50977">
    <property type="entry name" value="HTH_TETR_2"/>
    <property type="match status" value="1"/>
</dbReference>
<dbReference type="PRINTS" id="PR00455">
    <property type="entry name" value="HTHTETR"/>
</dbReference>
<gene>
    <name evidence="6" type="ORF">ORV05_09360</name>
</gene>
<dbReference type="InterPro" id="IPR009057">
    <property type="entry name" value="Homeodomain-like_sf"/>
</dbReference>
<dbReference type="SUPFAM" id="SSF46689">
    <property type="entry name" value="Homeodomain-like"/>
    <property type="match status" value="1"/>
</dbReference>
<evidence type="ECO:0000259" key="5">
    <source>
        <dbReference type="PROSITE" id="PS50977"/>
    </source>
</evidence>
<dbReference type="RefSeq" id="WP_268758053.1">
    <property type="nucleotide sequence ID" value="NZ_CP113836.1"/>
</dbReference>
<evidence type="ECO:0000313" key="7">
    <source>
        <dbReference type="Proteomes" id="UP001163203"/>
    </source>
</evidence>
<evidence type="ECO:0000256" key="2">
    <source>
        <dbReference type="ARBA" id="ARBA00023125"/>
    </source>
</evidence>
<dbReference type="PANTHER" id="PTHR30055:SF151">
    <property type="entry name" value="TRANSCRIPTIONAL REGULATORY PROTEIN"/>
    <property type="match status" value="1"/>
</dbReference>
<dbReference type="InterPro" id="IPR036271">
    <property type="entry name" value="Tet_transcr_reg_TetR-rel_C_sf"/>
</dbReference>
<dbReference type="Proteomes" id="UP001163203">
    <property type="component" value="Chromosome"/>
</dbReference>
<feature type="domain" description="HTH tetR-type" evidence="5">
    <location>
        <begin position="34"/>
        <end position="94"/>
    </location>
</feature>
<organism evidence="6 7">
    <name type="scientific">Amycolatopsis cynarae</name>
    <dbReference type="NCBI Taxonomy" id="2995223"/>
    <lineage>
        <taxon>Bacteria</taxon>
        <taxon>Bacillati</taxon>
        <taxon>Actinomycetota</taxon>
        <taxon>Actinomycetes</taxon>
        <taxon>Pseudonocardiales</taxon>
        <taxon>Pseudonocardiaceae</taxon>
        <taxon>Amycolatopsis</taxon>
    </lineage>
</organism>
<dbReference type="EMBL" id="CP113836">
    <property type="protein sequence ID" value="WAL67957.1"/>
    <property type="molecule type" value="Genomic_DNA"/>
</dbReference>
<evidence type="ECO:0000313" key="6">
    <source>
        <dbReference type="EMBL" id="WAL67957.1"/>
    </source>
</evidence>
<evidence type="ECO:0000256" key="3">
    <source>
        <dbReference type="ARBA" id="ARBA00023163"/>
    </source>
</evidence>
<keyword evidence="1" id="KW-0805">Transcription regulation</keyword>
<accession>A0ABY7B9P0</accession>
<dbReference type="InterPro" id="IPR050109">
    <property type="entry name" value="HTH-type_TetR-like_transc_reg"/>
</dbReference>
<keyword evidence="2 4" id="KW-0238">DNA-binding</keyword>
<feature type="DNA-binding region" description="H-T-H motif" evidence="4">
    <location>
        <begin position="57"/>
        <end position="76"/>
    </location>
</feature>
<dbReference type="Gene3D" id="1.10.357.10">
    <property type="entry name" value="Tetracycline Repressor, domain 2"/>
    <property type="match status" value="1"/>
</dbReference>
<dbReference type="Pfam" id="PF02909">
    <property type="entry name" value="TetR_C_1"/>
    <property type="match status" value="1"/>
</dbReference>
<dbReference type="Gene3D" id="1.10.10.60">
    <property type="entry name" value="Homeodomain-like"/>
    <property type="match status" value="1"/>
</dbReference>
<protein>
    <submittedName>
        <fullName evidence="6">TetR/AcrR family transcriptional regulator</fullName>
    </submittedName>
</protein>
<name>A0ABY7B9P0_9PSEU</name>
<dbReference type="InterPro" id="IPR001647">
    <property type="entry name" value="HTH_TetR"/>
</dbReference>
<dbReference type="PANTHER" id="PTHR30055">
    <property type="entry name" value="HTH-TYPE TRANSCRIPTIONAL REGULATOR RUTR"/>
    <property type="match status" value="1"/>
</dbReference>
<evidence type="ECO:0000256" key="1">
    <source>
        <dbReference type="ARBA" id="ARBA00023015"/>
    </source>
</evidence>
<reference evidence="6" key="1">
    <citation type="submission" date="2022-11" db="EMBL/GenBank/DDBJ databases">
        <authorList>
            <person name="Mo P."/>
        </authorList>
    </citation>
    <scope>NUCLEOTIDE SEQUENCE</scope>
    <source>
        <strain evidence="6">HUAS 11-8</strain>
    </source>
</reference>
<sequence length="256" mass="26843">MPTEPDPHELPGLPPGLTAAWVTAPRSRPGPKPSHSLAQIVAAAVELADTEGLAAASLPNIAASLGLTTNALYRYVGSKEELLILLADTGLGPPPAPRAGETDWRAAVRSWAHAALERYRARPWLLDVSFRGGPVTPHHLSWTERLLAALSAAGLSDVDALGCARLVADFTRTTAERLRARTDPDSADFPPRAAGVRAFLSPLLAERDYPHLAALAARGEYPAATSVDFGLDRILDGIAALLPPSAPGDPSTASVT</sequence>
<dbReference type="InterPro" id="IPR004111">
    <property type="entry name" value="Repressor_TetR_C"/>
</dbReference>